<name>K0K0M2_SACES</name>
<evidence type="ECO:0000256" key="1">
    <source>
        <dbReference type="SAM" id="MobiDB-lite"/>
    </source>
</evidence>
<dbReference type="OrthoDB" id="69764at2"/>
<dbReference type="HOGENOM" id="CLU_111671_1_1_11"/>
<dbReference type="STRING" id="1179773.BN6_46270"/>
<dbReference type="EMBL" id="HE804045">
    <property type="protein sequence ID" value="CCH31906.1"/>
    <property type="molecule type" value="Genomic_DNA"/>
</dbReference>
<accession>K0K0M2</accession>
<evidence type="ECO:0008006" key="4">
    <source>
        <dbReference type="Google" id="ProtNLM"/>
    </source>
</evidence>
<dbReference type="BioCyc" id="SESP1179773:BN6_RS22400-MONOMER"/>
<dbReference type="Gene3D" id="2.40.350.10">
    <property type="entry name" value="SO1590-like"/>
    <property type="match status" value="1"/>
</dbReference>
<feature type="compositionally biased region" description="Polar residues" evidence="1">
    <location>
        <begin position="1"/>
        <end position="11"/>
    </location>
</feature>
<dbReference type="PATRIC" id="fig|1179773.3.peg.4637"/>
<dbReference type="eggNOG" id="ENOG5031S8F">
    <property type="taxonomic scope" value="Bacteria"/>
</dbReference>
<protein>
    <recommendedName>
        <fullName evidence="4">DUF3224 domain-containing protein</fullName>
    </recommendedName>
</protein>
<dbReference type="SUPFAM" id="SSF159238">
    <property type="entry name" value="SO1590-like"/>
    <property type="match status" value="1"/>
</dbReference>
<dbReference type="InterPro" id="IPR023159">
    <property type="entry name" value="SO1590-like_sf"/>
</dbReference>
<reference evidence="2 3" key="1">
    <citation type="journal article" date="2012" name="BMC Genomics">
        <title>Complete genome sequence of Saccharothrix espanaensis DSM 44229T and comparison to the other completely sequenced Pseudonocardiaceae.</title>
        <authorList>
            <person name="Strobel T."/>
            <person name="Al-Dilaimi A."/>
            <person name="Blom J."/>
            <person name="Gessner A."/>
            <person name="Kalinowski J."/>
            <person name="Luzhetska M."/>
            <person name="Puhler A."/>
            <person name="Szczepanowski R."/>
            <person name="Bechthold A."/>
            <person name="Ruckert C."/>
        </authorList>
    </citation>
    <scope>NUCLEOTIDE SEQUENCE [LARGE SCALE GENOMIC DNA]</scope>
    <source>
        <strain evidence="3">ATCC 51144 / DSM 44229 / JCM 9112 / NBRC 15066 / NRRL 15764</strain>
    </source>
</reference>
<sequence>MSNTATASFTLDSWDEDEWQESPDGMKFSRASVTKTFSGELEGTSRAQFLFAYGQGGAGYVGHERLDVAVNGNKGTFVLQHQAVGLISDEGGAEWHIVPGTGTDDLAGIQGTATMRKLPEGGHTFTLTYEILDEIA</sequence>
<dbReference type="RefSeq" id="WP_015102018.1">
    <property type="nucleotide sequence ID" value="NC_019673.1"/>
</dbReference>
<dbReference type="AlphaFoldDB" id="K0K0M2"/>
<feature type="region of interest" description="Disordered" evidence="1">
    <location>
        <begin position="1"/>
        <end position="26"/>
    </location>
</feature>
<dbReference type="InterPro" id="IPR021607">
    <property type="entry name" value="DUF3224"/>
</dbReference>
<dbReference type="KEGG" id="sesp:BN6_46270"/>
<proteinExistence type="predicted"/>
<evidence type="ECO:0000313" key="3">
    <source>
        <dbReference type="Proteomes" id="UP000006281"/>
    </source>
</evidence>
<dbReference type="Pfam" id="PF11528">
    <property type="entry name" value="DUF3224"/>
    <property type="match status" value="1"/>
</dbReference>
<organism evidence="2 3">
    <name type="scientific">Saccharothrix espanaensis (strain ATCC 51144 / DSM 44229 / JCM 9112 / NBRC 15066 / NRRL 15764)</name>
    <dbReference type="NCBI Taxonomy" id="1179773"/>
    <lineage>
        <taxon>Bacteria</taxon>
        <taxon>Bacillati</taxon>
        <taxon>Actinomycetota</taxon>
        <taxon>Actinomycetes</taxon>
        <taxon>Pseudonocardiales</taxon>
        <taxon>Pseudonocardiaceae</taxon>
        <taxon>Saccharothrix</taxon>
    </lineage>
</organism>
<gene>
    <name evidence="2" type="ordered locus">BN6_46270</name>
</gene>
<evidence type="ECO:0000313" key="2">
    <source>
        <dbReference type="EMBL" id="CCH31906.1"/>
    </source>
</evidence>
<dbReference type="Proteomes" id="UP000006281">
    <property type="component" value="Chromosome"/>
</dbReference>
<keyword evidence="3" id="KW-1185">Reference proteome</keyword>